<accession>A0A6C0IS35</accession>
<evidence type="ECO:0000256" key="1">
    <source>
        <dbReference type="SAM" id="MobiDB-lite"/>
    </source>
</evidence>
<dbReference type="AlphaFoldDB" id="A0A6C0IS35"/>
<protein>
    <submittedName>
        <fullName evidence="2">Uncharacterized protein</fullName>
    </submittedName>
</protein>
<feature type="compositionally biased region" description="Basic residues" evidence="1">
    <location>
        <begin position="16"/>
        <end position="63"/>
    </location>
</feature>
<evidence type="ECO:0000313" key="2">
    <source>
        <dbReference type="EMBL" id="QHT94333.1"/>
    </source>
</evidence>
<dbReference type="EMBL" id="MN740219">
    <property type="protein sequence ID" value="QHT94333.1"/>
    <property type="molecule type" value="Genomic_DNA"/>
</dbReference>
<organism evidence="2">
    <name type="scientific">viral metagenome</name>
    <dbReference type="NCBI Taxonomy" id="1070528"/>
    <lineage>
        <taxon>unclassified sequences</taxon>
        <taxon>metagenomes</taxon>
        <taxon>organismal metagenomes</taxon>
    </lineage>
</organism>
<name>A0A6C0IS35_9ZZZZ</name>
<reference evidence="2" key="1">
    <citation type="journal article" date="2020" name="Nature">
        <title>Giant virus diversity and host interactions through global metagenomics.</title>
        <authorList>
            <person name="Schulz F."/>
            <person name="Roux S."/>
            <person name="Paez-Espino D."/>
            <person name="Jungbluth S."/>
            <person name="Walsh D.A."/>
            <person name="Denef V.J."/>
            <person name="McMahon K.D."/>
            <person name="Konstantinidis K.T."/>
            <person name="Eloe-Fadrosh E.A."/>
            <person name="Kyrpides N.C."/>
            <person name="Woyke T."/>
        </authorList>
    </citation>
    <scope>NUCLEOTIDE SEQUENCE</scope>
    <source>
        <strain evidence="2">GVMAG-M-3300024258-28</strain>
    </source>
</reference>
<feature type="region of interest" description="Disordered" evidence="1">
    <location>
        <begin position="14"/>
        <end position="63"/>
    </location>
</feature>
<sequence length="63" mass="7094">MNLNELKEAFAAKMAGGRKHKKMTARKSMTAKKGGKKNKSMKKLKNKSMKKLKNKSLGKKSKK</sequence>
<proteinExistence type="predicted"/>